<evidence type="ECO:0000256" key="4">
    <source>
        <dbReference type="ARBA" id="ARBA00013208"/>
    </source>
</evidence>
<dbReference type="FunFam" id="2.10.109.10:FF:000008">
    <property type="entry name" value="Signal peptidase I"/>
    <property type="match status" value="1"/>
</dbReference>
<reference evidence="14 15" key="1">
    <citation type="journal article" date="2015" name="Int. J. Syst. Evol. Microbiol.">
        <title>Novibacillus thermophilus gen. nov., sp. nov., a Gram-staining-negative and moderately thermophilic member of the family Thermoactinomycetaceae.</title>
        <authorList>
            <person name="Yang G."/>
            <person name="Chen J."/>
            <person name="Zhou S."/>
        </authorList>
    </citation>
    <scope>NUCLEOTIDE SEQUENCE [LARGE SCALE GENOMIC DNA]</scope>
    <source>
        <strain evidence="14 15">SG-1</strain>
    </source>
</reference>
<keyword evidence="9" id="KW-1133">Transmembrane helix</keyword>
<dbReference type="NCBIfam" id="TIGR02227">
    <property type="entry name" value="sigpep_I_bact"/>
    <property type="match status" value="1"/>
</dbReference>
<dbReference type="InterPro" id="IPR036286">
    <property type="entry name" value="LexA/Signal_pep-like_sf"/>
</dbReference>
<dbReference type="GO" id="GO:0006465">
    <property type="term" value="P:signal peptide processing"/>
    <property type="evidence" value="ECO:0007669"/>
    <property type="project" value="InterPro"/>
</dbReference>
<comment type="similarity">
    <text evidence="3 12">Belongs to the peptidase S26 family.</text>
</comment>
<dbReference type="PROSITE" id="PS00760">
    <property type="entry name" value="SPASE_I_2"/>
    <property type="match status" value="1"/>
</dbReference>
<evidence type="ECO:0000256" key="1">
    <source>
        <dbReference type="ARBA" id="ARBA00000677"/>
    </source>
</evidence>
<dbReference type="PRINTS" id="PR00727">
    <property type="entry name" value="LEADERPTASE"/>
</dbReference>
<comment type="subcellular location">
    <subcellularLocation>
        <location evidence="2">Cell membrane</location>
        <topology evidence="2">Single-pass type II membrane protein</topology>
    </subcellularLocation>
    <subcellularLocation>
        <location evidence="12">Membrane</location>
        <topology evidence="12">Single-pass type II membrane protein</topology>
    </subcellularLocation>
</comment>
<evidence type="ECO:0000256" key="3">
    <source>
        <dbReference type="ARBA" id="ARBA00009370"/>
    </source>
</evidence>
<dbReference type="InterPro" id="IPR000223">
    <property type="entry name" value="Pept_S26A_signal_pept_1"/>
</dbReference>
<gene>
    <name evidence="14" type="ORF">B0W44_07135</name>
</gene>
<dbReference type="GO" id="GO:0009003">
    <property type="term" value="F:signal peptidase activity"/>
    <property type="evidence" value="ECO:0007669"/>
    <property type="project" value="UniProtKB-EC"/>
</dbReference>
<dbReference type="Gene3D" id="2.10.109.10">
    <property type="entry name" value="Umud Fragment, subunit A"/>
    <property type="match status" value="1"/>
</dbReference>
<evidence type="ECO:0000256" key="5">
    <source>
        <dbReference type="ARBA" id="ARBA00022475"/>
    </source>
</evidence>
<dbReference type="GO" id="GO:0004252">
    <property type="term" value="F:serine-type endopeptidase activity"/>
    <property type="evidence" value="ECO:0007669"/>
    <property type="project" value="InterPro"/>
</dbReference>
<evidence type="ECO:0000256" key="9">
    <source>
        <dbReference type="ARBA" id="ARBA00022989"/>
    </source>
</evidence>
<dbReference type="Proteomes" id="UP000188603">
    <property type="component" value="Chromosome"/>
</dbReference>
<protein>
    <recommendedName>
        <fullName evidence="4 12">Signal peptidase I</fullName>
        <ecNumber evidence="4 12">3.4.21.89</ecNumber>
    </recommendedName>
</protein>
<keyword evidence="8 12" id="KW-0378">Hydrolase</keyword>
<evidence type="ECO:0000256" key="12">
    <source>
        <dbReference type="RuleBase" id="RU362042"/>
    </source>
</evidence>
<keyword evidence="5" id="KW-1003">Cell membrane</keyword>
<evidence type="ECO:0000313" key="14">
    <source>
        <dbReference type="EMBL" id="AQS55592.1"/>
    </source>
</evidence>
<feature type="domain" description="Peptidase S26" evidence="13">
    <location>
        <begin position="20"/>
        <end position="181"/>
    </location>
</feature>
<dbReference type="CDD" id="cd06530">
    <property type="entry name" value="S26_SPase_I"/>
    <property type="match status" value="1"/>
</dbReference>
<dbReference type="STRING" id="1471761.B0W44_07135"/>
<evidence type="ECO:0000256" key="7">
    <source>
        <dbReference type="ARBA" id="ARBA00022692"/>
    </source>
</evidence>
<dbReference type="GO" id="GO:0005886">
    <property type="term" value="C:plasma membrane"/>
    <property type="evidence" value="ECO:0007669"/>
    <property type="project" value="UniProtKB-SubCell"/>
</dbReference>
<dbReference type="PANTHER" id="PTHR43390:SF1">
    <property type="entry name" value="CHLOROPLAST PROCESSING PEPTIDASE"/>
    <property type="match status" value="1"/>
</dbReference>
<dbReference type="PANTHER" id="PTHR43390">
    <property type="entry name" value="SIGNAL PEPTIDASE I"/>
    <property type="match status" value="1"/>
</dbReference>
<dbReference type="InterPro" id="IPR019533">
    <property type="entry name" value="Peptidase_S26"/>
</dbReference>
<evidence type="ECO:0000256" key="6">
    <source>
        <dbReference type="ARBA" id="ARBA00022670"/>
    </source>
</evidence>
<evidence type="ECO:0000256" key="8">
    <source>
        <dbReference type="ARBA" id="ARBA00022801"/>
    </source>
</evidence>
<dbReference type="OrthoDB" id="9802919at2"/>
<keyword evidence="10" id="KW-0472">Membrane</keyword>
<dbReference type="EMBL" id="CP019699">
    <property type="protein sequence ID" value="AQS55592.1"/>
    <property type="molecule type" value="Genomic_DNA"/>
</dbReference>
<accession>A0A1U9K6E5</accession>
<evidence type="ECO:0000313" key="15">
    <source>
        <dbReference type="Proteomes" id="UP000188603"/>
    </source>
</evidence>
<feature type="active site" evidence="11">
    <location>
        <position position="50"/>
    </location>
</feature>
<evidence type="ECO:0000256" key="2">
    <source>
        <dbReference type="ARBA" id="ARBA00004401"/>
    </source>
</evidence>
<dbReference type="InterPro" id="IPR019757">
    <property type="entry name" value="Pept_S26A_signal_pept_1_Lys-AS"/>
</dbReference>
<evidence type="ECO:0000259" key="13">
    <source>
        <dbReference type="Pfam" id="PF10502"/>
    </source>
</evidence>
<comment type="catalytic activity">
    <reaction evidence="1 12">
        <text>Cleavage of hydrophobic, N-terminal signal or leader sequences from secreted and periplasmic proteins.</text>
        <dbReference type="EC" id="3.4.21.89"/>
    </reaction>
</comment>
<dbReference type="Pfam" id="PF10502">
    <property type="entry name" value="Peptidase_S26"/>
    <property type="match status" value="1"/>
</dbReference>
<keyword evidence="6 12" id="KW-0645">Protease</keyword>
<feature type="active site" evidence="11">
    <location>
        <position position="91"/>
    </location>
</feature>
<dbReference type="PROSITE" id="PS00761">
    <property type="entry name" value="SPASE_I_3"/>
    <property type="match status" value="1"/>
</dbReference>
<dbReference type="AlphaFoldDB" id="A0A1U9K6E5"/>
<dbReference type="InterPro" id="IPR019758">
    <property type="entry name" value="Pept_S26A_signal_pept_1_CS"/>
</dbReference>
<dbReference type="EC" id="3.4.21.89" evidence="4 12"/>
<dbReference type="SUPFAM" id="SSF51306">
    <property type="entry name" value="LexA/Signal peptidase"/>
    <property type="match status" value="1"/>
</dbReference>
<keyword evidence="15" id="KW-1185">Reference proteome</keyword>
<sequence length="196" mass="22340">MSESVSRSSNRVKSSWKEFWEWTKALLIAIALAVIIRTFLFAPFLVDGQSMVPNLADNERLIVNKLIYFIREPERGEILVFHATAEKDYIKRVIGLPGETVEMVDDKLYINGEEQHESYLQGVKEEYRENGLNYTADFGPVKVPEGHVFVMGDNRPNSEDSREIGPVPFEAIVGRAELVFWPLSEVHMLHWGGEGT</sequence>
<dbReference type="RefSeq" id="WP_077719458.1">
    <property type="nucleotide sequence ID" value="NZ_CP019699.1"/>
</dbReference>
<dbReference type="KEGG" id="ntr:B0W44_07135"/>
<evidence type="ECO:0000256" key="11">
    <source>
        <dbReference type="PIRSR" id="PIRSR600223-1"/>
    </source>
</evidence>
<organism evidence="14 15">
    <name type="scientific">Novibacillus thermophilus</name>
    <dbReference type="NCBI Taxonomy" id="1471761"/>
    <lineage>
        <taxon>Bacteria</taxon>
        <taxon>Bacillati</taxon>
        <taxon>Bacillota</taxon>
        <taxon>Bacilli</taxon>
        <taxon>Bacillales</taxon>
        <taxon>Thermoactinomycetaceae</taxon>
        <taxon>Novibacillus</taxon>
    </lineage>
</organism>
<evidence type="ECO:0000256" key="10">
    <source>
        <dbReference type="ARBA" id="ARBA00023136"/>
    </source>
</evidence>
<keyword evidence="7" id="KW-0812">Transmembrane</keyword>
<name>A0A1U9K6E5_9BACL</name>
<proteinExistence type="inferred from homology"/>